<name>A0A453GKP1_AEGTS</name>
<evidence type="ECO:0000313" key="2">
    <source>
        <dbReference type="Proteomes" id="UP000015105"/>
    </source>
</evidence>
<keyword evidence="2" id="KW-1185">Reference proteome</keyword>
<reference evidence="2" key="1">
    <citation type="journal article" date="2014" name="Science">
        <title>Ancient hybridizations among the ancestral genomes of bread wheat.</title>
        <authorList>
            <consortium name="International Wheat Genome Sequencing Consortium,"/>
            <person name="Marcussen T."/>
            <person name="Sandve S.R."/>
            <person name="Heier L."/>
            <person name="Spannagl M."/>
            <person name="Pfeifer M."/>
            <person name="Jakobsen K.S."/>
            <person name="Wulff B.B."/>
            <person name="Steuernagel B."/>
            <person name="Mayer K.F."/>
            <person name="Olsen O.A."/>
        </authorList>
    </citation>
    <scope>NUCLEOTIDE SEQUENCE [LARGE SCALE GENOMIC DNA]</scope>
    <source>
        <strain evidence="2">cv. AL8/78</strain>
    </source>
</reference>
<evidence type="ECO:0000313" key="1">
    <source>
        <dbReference type="EnsemblPlants" id="AET3Gv21085900.7"/>
    </source>
</evidence>
<dbReference type="EnsemblPlants" id="AET3Gv21085900.7">
    <property type="protein sequence ID" value="AET3Gv21085900.7"/>
    <property type="gene ID" value="AET3Gv21085900"/>
</dbReference>
<reference evidence="1" key="4">
    <citation type="submission" date="2019-03" db="UniProtKB">
        <authorList>
            <consortium name="EnsemblPlants"/>
        </authorList>
    </citation>
    <scope>IDENTIFICATION</scope>
</reference>
<reference evidence="1" key="5">
    <citation type="journal article" date="2021" name="G3 (Bethesda)">
        <title>Aegilops tauschii genome assembly Aet v5.0 features greater sequence contiguity and improved annotation.</title>
        <authorList>
            <person name="Wang L."/>
            <person name="Zhu T."/>
            <person name="Rodriguez J.C."/>
            <person name="Deal K.R."/>
            <person name="Dubcovsky J."/>
            <person name="McGuire P.E."/>
            <person name="Lux T."/>
            <person name="Spannagl M."/>
            <person name="Mayer K.F.X."/>
            <person name="Baldrich P."/>
            <person name="Meyers B.C."/>
            <person name="Huo N."/>
            <person name="Gu Y.Q."/>
            <person name="Zhou H."/>
            <person name="Devos K.M."/>
            <person name="Bennetzen J.L."/>
            <person name="Unver T."/>
            <person name="Budak H."/>
            <person name="Gulick P.J."/>
            <person name="Galiba G."/>
            <person name="Kalapos B."/>
            <person name="Nelson D.R."/>
            <person name="Li P."/>
            <person name="You F.M."/>
            <person name="Luo M.C."/>
            <person name="Dvorak J."/>
        </authorList>
    </citation>
    <scope>NUCLEOTIDE SEQUENCE [LARGE SCALE GENOMIC DNA]</scope>
    <source>
        <strain evidence="1">cv. AL8/78</strain>
    </source>
</reference>
<dbReference type="Proteomes" id="UP000015105">
    <property type="component" value="Chromosome 3D"/>
</dbReference>
<accession>A0A453GKP1</accession>
<reference evidence="2" key="2">
    <citation type="journal article" date="2017" name="Nat. Plants">
        <title>The Aegilops tauschii genome reveals multiple impacts of transposons.</title>
        <authorList>
            <person name="Zhao G."/>
            <person name="Zou C."/>
            <person name="Li K."/>
            <person name="Wang K."/>
            <person name="Li T."/>
            <person name="Gao L."/>
            <person name="Zhang X."/>
            <person name="Wang H."/>
            <person name="Yang Z."/>
            <person name="Liu X."/>
            <person name="Jiang W."/>
            <person name="Mao L."/>
            <person name="Kong X."/>
            <person name="Jiao Y."/>
            <person name="Jia J."/>
        </authorList>
    </citation>
    <scope>NUCLEOTIDE SEQUENCE [LARGE SCALE GENOMIC DNA]</scope>
    <source>
        <strain evidence="2">cv. AL8/78</strain>
    </source>
</reference>
<sequence>MIPNHHATVANHLAAQVRVVPSLYVLMEALSEPSSSTVANHRAGTLMLRSVAPTGGDLAASEPRGSVL</sequence>
<proteinExistence type="predicted"/>
<protein>
    <submittedName>
        <fullName evidence="1">Uncharacterized protein</fullName>
    </submittedName>
</protein>
<dbReference type="AlphaFoldDB" id="A0A453GKP1"/>
<dbReference type="Gramene" id="AET3Gv21085900.7">
    <property type="protein sequence ID" value="AET3Gv21085900.7"/>
    <property type="gene ID" value="AET3Gv21085900"/>
</dbReference>
<reference evidence="1" key="3">
    <citation type="journal article" date="2017" name="Nature">
        <title>Genome sequence of the progenitor of the wheat D genome Aegilops tauschii.</title>
        <authorList>
            <person name="Luo M.C."/>
            <person name="Gu Y.Q."/>
            <person name="Puiu D."/>
            <person name="Wang H."/>
            <person name="Twardziok S.O."/>
            <person name="Deal K.R."/>
            <person name="Huo N."/>
            <person name="Zhu T."/>
            <person name="Wang L."/>
            <person name="Wang Y."/>
            <person name="McGuire P.E."/>
            <person name="Liu S."/>
            <person name="Long H."/>
            <person name="Ramasamy R.K."/>
            <person name="Rodriguez J.C."/>
            <person name="Van S.L."/>
            <person name="Yuan L."/>
            <person name="Wang Z."/>
            <person name="Xia Z."/>
            <person name="Xiao L."/>
            <person name="Anderson O.D."/>
            <person name="Ouyang S."/>
            <person name="Liang Y."/>
            <person name="Zimin A.V."/>
            <person name="Pertea G."/>
            <person name="Qi P."/>
            <person name="Bennetzen J.L."/>
            <person name="Dai X."/>
            <person name="Dawson M.W."/>
            <person name="Muller H.G."/>
            <person name="Kugler K."/>
            <person name="Rivarola-Duarte L."/>
            <person name="Spannagl M."/>
            <person name="Mayer K.F.X."/>
            <person name="Lu F.H."/>
            <person name="Bevan M.W."/>
            <person name="Leroy P."/>
            <person name="Li P."/>
            <person name="You F.M."/>
            <person name="Sun Q."/>
            <person name="Liu Z."/>
            <person name="Lyons E."/>
            <person name="Wicker T."/>
            <person name="Salzberg S.L."/>
            <person name="Devos K.M."/>
            <person name="Dvorak J."/>
        </authorList>
    </citation>
    <scope>NUCLEOTIDE SEQUENCE [LARGE SCALE GENOMIC DNA]</scope>
    <source>
        <strain evidence="1">cv. AL8/78</strain>
    </source>
</reference>
<organism evidence="1 2">
    <name type="scientific">Aegilops tauschii subsp. strangulata</name>
    <name type="common">Goatgrass</name>
    <dbReference type="NCBI Taxonomy" id="200361"/>
    <lineage>
        <taxon>Eukaryota</taxon>
        <taxon>Viridiplantae</taxon>
        <taxon>Streptophyta</taxon>
        <taxon>Embryophyta</taxon>
        <taxon>Tracheophyta</taxon>
        <taxon>Spermatophyta</taxon>
        <taxon>Magnoliopsida</taxon>
        <taxon>Liliopsida</taxon>
        <taxon>Poales</taxon>
        <taxon>Poaceae</taxon>
        <taxon>BOP clade</taxon>
        <taxon>Pooideae</taxon>
        <taxon>Triticodae</taxon>
        <taxon>Triticeae</taxon>
        <taxon>Triticinae</taxon>
        <taxon>Aegilops</taxon>
    </lineage>
</organism>